<name>A0A8J7YZQ3_9ARCH</name>
<dbReference type="PIRSF" id="PIRSF006425">
    <property type="entry name" value="UCP006425_WD40"/>
    <property type="match status" value="1"/>
</dbReference>
<keyword evidence="1" id="KW-0472">Membrane</keyword>
<dbReference type="Proteomes" id="UP000768163">
    <property type="component" value="Unassembled WGS sequence"/>
</dbReference>
<dbReference type="InterPro" id="IPR019198">
    <property type="entry name" value="Beta_propeller_containing"/>
</dbReference>
<evidence type="ECO:0000313" key="4">
    <source>
        <dbReference type="Proteomes" id="UP000738826"/>
    </source>
</evidence>
<dbReference type="InterPro" id="IPR014441">
    <property type="entry name" value="UCP006425_b-propeller"/>
</dbReference>
<keyword evidence="1" id="KW-1133">Transmembrane helix</keyword>
<evidence type="ECO:0000313" key="2">
    <source>
        <dbReference type="EMBL" id="NCN65244.1"/>
    </source>
</evidence>
<comment type="caution">
    <text evidence="3">The sequence shown here is derived from an EMBL/GenBank/DDBJ whole genome shotgun (WGS) entry which is preliminary data.</text>
</comment>
<evidence type="ECO:0000256" key="1">
    <source>
        <dbReference type="SAM" id="Phobius"/>
    </source>
</evidence>
<gene>
    <name evidence="3" type="ORF">GW779_06340</name>
    <name evidence="2" type="ORF">GW910_04160</name>
</gene>
<protein>
    <recommendedName>
        <fullName evidence="5">Beta propeller domain protein</fullName>
    </recommendedName>
</protein>
<feature type="transmembrane region" description="Helical" evidence="1">
    <location>
        <begin position="6"/>
        <end position="25"/>
    </location>
</feature>
<organism evidence="3 4">
    <name type="scientific">Candidatus Altarchaeum hamiconexum</name>
    <dbReference type="NCBI Taxonomy" id="1803513"/>
    <lineage>
        <taxon>Archaea</taxon>
        <taxon>Candidatus Altarchaeota</taxon>
        <taxon>Candidatus Altiarchaeia</taxon>
        <taxon>Candidatus Altarchaeales</taxon>
        <taxon>Candidatus Altarchaeaceae</taxon>
        <taxon>Candidatus Altarchaeum</taxon>
    </lineage>
</organism>
<evidence type="ECO:0008006" key="5">
    <source>
        <dbReference type="Google" id="ProtNLM"/>
    </source>
</evidence>
<dbReference type="Pfam" id="PF09826">
    <property type="entry name" value="Beta_propel"/>
    <property type="match status" value="1"/>
</dbReference>
<proteinExistence type="predicted"/>
<dbReference type="Proteomes" id="UP000738826">
    <property type="component" value="Unassembled WGS sequence"/>
</dbReference>
<dbReference type="EMBL" id="JAACVF010000105">
    <property type="protein sequence ID" value="NCN65244.1"/>
    <property type="molecule type" value="Genomic_DNA"/>
</dbReference>
<dbReference type="AlphaFoldDB" id="A0A8J7YZQ3"/>
<evidence type="ECO:0000313" key="3">
    <source>
        <dbReference type="EMBL" id="NCS91996.1"/>
    </source>
</evidence>
<sequence>MGTKNILWGILVVVIIGTVLLSGCIEEKPRENITQISAIKKFSSVEEFKNYLEETKTAQGYYNYGLLSNAITAQTPPLPFDERLATEFTATKTSGSGTSFERVSETNVQVKGIDEPDIVKTDGKKIYFSPEIMWTYSSRKVAPPYYKEPKINIINAFPPTDLAMDGEINNTGSLLLTNDVLVIFSYQNIEGYDVSDPKSPVKKWNIKLNESTSIVTSRLYNGKIYLVLRNYIDEYNPCPIKPLTIGENPLVIECKEIYHPVSPVPIDITFSAIILNPISGEIKNKISFTGSYSQSIVYMSENAIYITYYYQESVFRFVSKFFREECSDLLSKGILEKIEKLDGYDISEQAKLMELQTIFEKYYRTLTNDERLKLGNEMNNRRSKYYNKEKRNLEKSGIVKIGLEKFEVTATGSVPGFPLNQFALDEYEENLRIATTFGERFGGRGFGTGGRESANDVYVLDKNLKIIGAIKDLGMQERIYSARFIGDSGYLVTFRETDPFYVLDLSNPKKPELKGELKIPGYSSYLHPITEDKILGIGKENWQVKISLFDVSQVENPKESDKYLLDESWSDILNTHHAFLLDTKHDVFFLPGSKGGYVFSYKDDKLKLIKAVSEISARRAIYINDYLYIIGDDKIVVLNENDWEKINEMKF</sequence>
<dbReference type="EMBL" id="JAACQH010000146">
    <property type="protein sequence ID" value="NCS91996.1"/>
    <property type="molecule type" value="Genomic_DNA"/>
</dbReference>
<reference evidence="3" key="1">
    <citation type="submission" date="2019-11" db="EMBL/GenBank/DDBJ databases">
        <title>Lipid analysis of CO2-rich subsurface aquifers suggests an autotrophy-based deep biosphere with lysolipids enriched in CPR bacteria.</title>
        <authorList>
            <person name="Probst A.J."/>
            <person name="Elling F.J."/>
            <person name="Castelle C.J."/>
            <person name="Zhu Q."/>
            <person name="Elvert M."/>
            <person name="Birarda G."/>
            <person name="Holman H.-Y."/>
            <person name="Lane K.R."/>
            <person name="Ladd B."/>
            <person name="Ryan M.C."/>
            <person name="Woyke T."/>
            <person name="Hinrichs K.-U."/>
            <person name="Banfield J.F."/>
        </authorList>
    </citation>
    <scope>NUCLEOTIDE SEQUENCE</scope>
    <source>
        <strain evidence="2">CG_2015-01_33_1645</strain>
        <strain evidence="3">CG_2015-04_33_537</strain>
    </source>
</reference>
<accession>A0A8J7YZQ3</accession>
<dbReference type="PROSITE" id="PS51257">
    <property type="entry name" value="PROKAR_LIPOPROTEIN"/>
    <property type="match status" value="1"/>
</dbReference>
<keyword evidence="1" id="KW-0812">Transmembrane</keyword>